<dbReference type="Proteomes" id="UP000245368">
    <property type="component" value="Chromosome"/>
</dbReference>
<dbReference type="AlphaFoldDB" id="A0A2Z3JMR7"/>
<feature type="domain" description="UspA" evidence="2">
    <location>
        <begin position="13"/>
        <end position="151"/>
    </location>
</feature>
<name>A0A2Z3JMR7_9DEIO</name>
<dbReference type="SUPFAM" id="SSF52402">
    <property type="entry name" value="Adenine nucleotide alpha hydrolases-like"/>
    <property type="match status" value="1"/>
</dbReference>
<reference evidence="3 4" key="1">
    <citation type="submission" date="2018-05" db="EMBL/GenBank/DDBJ databases">
        <title>Complete Genome Sequence of Deinococcus sp. strain 17bor-2.</title>
        <authorList>
            <person name="Srinivasan S."/>
        </authorList>
    </citation>
    <scope>NUCLEOTIDE SEQUENCE [LARGE SCALE GENOMIC DNA]</scope>
    <source>
        <strain evidence="3 4">17bor-2</strain>
    </source>
</reference>
<dbReference type="Pfam" id="PF00582">
    <property type="entry name" value="Usp"/>
    <property type="match status" value="1"/>
</dbReference>
<dbReference type="PANTHER" id="PTHR46268">
    <property type="entry name" value="STRESS RESPONSE PROTEIN NHAX"/>
    <property type="match status" value="1"/>
</dbReference>
<dbReference type="InterPro" id="IPR006015">
    <property type="entry name" value="Universal_stress_UspA"/>
</dbReference>
<dbReference type="OrthoDB" id="9792500at2"/>
<dbReference type="RefSeq" id="WP_109826381.1">
    <property type="nucleotide sequence ID" value="NZ_CP029494.1"/>
</dbReference>
<comment type="similarity">
    <text evidence="1">Belongs to the universal stress protein A family.</text>
</comment>
<evidence type="ECO:0000259" key="2">
    <source>
        <dbReference type="Pfam" id="PF00582"/>
    </source>
</evidence>
<sequence>MTTPRVLRSNQPFSRVAIGIDFSASARDALALARARFPEAERLLIHVVDARAAAVPDISGAGMVPVTSSPELINTLTRVDKHRLDDLTEVGESQETVTGDPASALVEAAEQWGADLIVVGSHQQGAIEHFFVGSVAEQVLKKARVPVLVVKVGGQS</sequence>
<evidence type="ECO:0000313" key="3">
    <source>
        <dbReference type="EMBL" id="AWN22968.1"/>
    </source>
</evidence>
<accession>A0A2Z3JMR7</accession>
<dbReference type="InterPro" id="IPR006016">
    <property type="entry name" value="UspA"/>
</dbReference>
<keyword evidence="4" id="KW-1185">Reference proteome</keyword>
<evidence type="ECO:0000256" key="1">
    <source>
        <dbReference type="ARBA" id="ARBA00008791"/>
    </source>
</evidence>
<dbReference type="InterPro" id="IPR014729">
    <property type="entry name" value="Rossmann-like_a/b/a_fold"/>
</dbReference>
<dbReference type="PANTHER" id="PTHR46268:SF6">
    <property type="entry name" value="UNIVERSAL STRESS PROTEIN UP12"/>
    <property type="match status" value="1"/>
</dbReference>
<organism evidence="3 4">
    <name type="scientific">Deinococcus irradiatisoli</name>
    <dbReference type="NCBI Taxonomy" id="2202254"/>
    <lineage>
        <taxon>Bacteria</taxon>
        <taxon>Thermotogati</taxon>
        <taxon>Deinococcota</taxon>
        <taxon>Deinococci</taxon>
        <taxon>Deinococcales</taxon>
        <taxon>Deinococcaceae</taxon>
        <taxon>Deinococcus</taxon>
    </lineage>
</organism>
<dbReference type="PRINTS" id="PR01438">
    <property type="entry name" value="UNVRSLSTRESS"/>
</dbReference>
<dbReference type="CDD" id="cd00293">
    <property type="entry name" value="USP-like"/>
    <property type="match status" value="1"/>
</dbReference>
<protein>
    <submittedName>
        <fullName evidence="3">Universal stress protein</fullName>
    </submittedName>
</protein>
<gene>
    <name evidence="3" type="ORF">DKM44_06775</name>
</gene>
<evidence type="ECO:0000313" key="4">
    <source>
        <dbReference type="Proteomes" id="UP000245368"/>
    </source>
</evidence>
<dbReference type="Gene3D" id="3.40.50.620">
    <property type="entry name" value="HUPs"/>
    <property type="match status" value="1"/>
</dbReference>
<dbReference type="KEGG" id="dez:DKM44_06775"/>
<dbReference type="EMBL" id="CP029494">
    <property type="protein sequence ID" value="AWN22968.1"/>
    <property type="molecule type" value="Genomic_DNA"/>
</dbReference>
<proteinExistence type="inferred from homology"/>